<protein>
    <submittedName>
        <fullName evidence="8">DoxX family protein</fullName>
    </submittedName>
</protein>
<dbReference type="RefSeq" id="WP_163954765.1">
    <property type="nucleotide sequence ID" value="NZ_JAAFZH010000019.1"/>
</dbReference>
<dbReference type="PANTHER" id="PTHR33452:SF1">
    <property type="entry name" value="INNER MEMBRANE PROTEIN YPHA-RELATED"/>
    <property type="match status" value="1"/>
</dbReference>
<comment type="caution">
    <text evidence="8">The sequence shown here is derived from an EMBL/GenBank/DDBJ whole genome shotgun (WGS) entry which is preliminary data.</text>
</comment>
<keyword evidence="4 7" id="KW-0812">Transmembrane</keyword>
<keyword evidence="5 7" id="KW-1133">Transmembrane helix</keyword>
<accession>A0A6L9LDY4</accession>
<evidence type="ECO:0000256" key="3">
    <source>
        <dbReference type="ARBA" id="ARBA00022475"/>
    </source>
</evidence>
<evidence type="ECO:0000256" key="4">
    <source>
        <dbReference type="ARBA" id="ARBA00022692"/>
    </source>
</evidence>
<evidence type="ECO:0000313" key="8">
    <source>
        <dbReference type="EMBL" id="NDU98630.1"/>
    </source>
</evidence>
<dbReference type="GO" id="GO:0005886">
    <property type="term" value="C:plasma membrane"/>
    <property type="evidence" value="ECO:0007669"/>
    <property type="project" value="UniProtKB-SubCell"/>
</dbReference>
<keyword evidence="9" id="KW-1185">Reference proteome</keyword>
<dbReference type="AlphaFoldDB" id="A0A6L9LDY4"/>
<evidence type="ECO:0000256" key="5">
    <source>
        <dbReference type="ARBA" id="ARBA00022989"/>
    </source>
</evidence>
<dbReference type="EMBL" id="JAAFZH010000019">
    <property type="protein sequence ID" value="NDU98630.1"/>
    <property type="molecule type" value="Genomic_DNA"/>
</dbReference>
<feature type="transmembrane region" description="Helical" evidence="7">
    <location>
        <begin position="12"/>
        <end position="30"/>
    </location>
</feature>
<feature type="transmembrane region" description="Helical" evidence="7">
    <location>
        <begin position="50"/>
        <end position="74"/>
    </location>
</feature>
<comment type="similarity">
    <text evidence="2">Belongs to the DoxX family.</text>
</comment>
<keyword evidence="3" id="KW-1003">Cell membrane</keyword>
<evidence type="ECO:0000256" key="1">
    <source>
        <dbReference type="ARBA" id="ARBA00004651"/>
    </source>
</evidence>
<dbReference type="InterPro" id="IPR032808">
    <property type="entry name" value="DoxX"/>
</dbReference>
<sequence length="138" mass="14973">MQFIQPTRYTDSTVNTATLWLRLGLGIAMIPHGYDKLMHFADYQTSFMSFMGLSMSASLILAIGAEFFCSILLMVGLLTRLVLIPLIITALVIIFLAHDGDIVGDGSAGFALLIGYITSLLLGPGAFSLDALLFKHRS</sequence>
<dbReference type="Pfam" id="PF07681">
    <property type="entry name" value="DoxX"/>
    <property type="match status" value="1"/>
</dbReference>
<feature type="transmembrane region" description="Helical" evidence="7">
    <location>
        <begin position="110"/>
        <end position="134"/>
    </location>
</feature>
<comment type="subcellular location">
    <subcellularLocation>
        <location evidence="1">Cell membrane</location>
        <topology evidence="1">Multi-pass membrane protein</topology>
    </subcellularLocation>
</comment>
<keyword evidence="6 7" id="KW-0472">Membrane</keyword>
<organism evidence="8 9">
    <name type="scientific">Spirosoma terrae</name>
    <dbReference type="NCBI Taxonomy" id="1968276"/>
    <lineage>
        <taxon>Bacteria</taxon>
        <taxon>Pseudomonadati</taxon>
        <taxon>Bacteroidota</taxon>
        <taxon>Cytophagia</taxon>
        <taxon>Cytophagales</taxon>
        <taxon>Cytophagaceae</taxon>
        <taxon>Spirosoma</taxon>
    </lineage>
</organism>
<evidence type="ECO:0000256" key="6">
    <source>
        <dbReference type="ARBA" id="ARBA00023136"/>
    </source>
</evidence>
<reference evidence="8 9" key="1">
    <citation type="submission" date="2020-02" db="EMBL/GenBank/DDBJ databases">
        <title>Draft genome sequence of two Spirosoma agri KCTC 52727 and Spirosoma terrae KCTC 52035.</title>
        <authorList>
            <person name="Rojas J."/>
            <person name="Ambika Manirajan B."/>
            <person name="Suarez C."/>
            <person name="Ratering S."/>
            <person name="Schnell S."/>
        </authorList>
    </citation>
    <scope>NUCLEOTIDE SEQUENCE [LARGE SCALE GENOMIC DNA]</scope>
    <source>
        <strain evidence="8 9">KCTC 52035</strain>
    </source>
</reference>
<gene>
    <name evidence="8" type="ORF">GK108_27340</name>
</gene>
<feature type="transmembrane region" description="Helical" evidence="7">
    <location>
        <begin position="81"/>
        <end position="98"/>
    </location>
</feature>
<dbReference type="Proteomes" id="UP000474175">
    <property type="component" value="Unassembled WGS sequence"/>
</dbReference>
<evidence type="ECO:0000313" key="9">
    <source>
        <dbReference type="Proteomes" id="UP000474175"/>
    </source>
</evidence>
<dbReference type="PANTHER" id="PTHR33452">
    <property type="entry name" value="OXIDOREDUCTASE CATD-RELATED"/>
    <property type="match status" value="1"/>
</dbReference>
<dbReference type="InterPro" id="IPR051907">
    <property type="entry name" value="DoxX-like_oxidoreductase"/>
</dbReference>
<name>A0A6L9LDY4_9BACT</name>
<proteinExistence type="inferred from homology"/>
<evidence type="ECO:0000256" key="2">
    <source>
        <dbReference type="ARBA" id="ARBA00006679"/>
    </source>
</evidence>
<evidence type="ECO:0000256" key="7">
    <source>
        <dbReference type="SAM" id="Phobius"/>
    </source>
</evidence>